<evidence type="ECO:0000256" key="5">
    <source>
        <dbReference type="SAM" id="Coils"/>
    </source>
</evidence>
<evidence type="ECO:0000256" key="6">
    <source>
        <dbReference type="SAM" id="MobiDB-lite"/>
    </source>
</evidence>
<reference evidence="10" key="1">
    <citation type="journal article" date="2012" name="PLoS Genet.">
        <title>The genomes of the fungal plant pathogens Cladosporium fulvum and Dothistroma septosporum reveal adaptation to different hosts and lifestyles but also signatures of common ancestry.</title>
        <authorList>
            <person name="de Wit P.J.G.M."/>
            <person name="van der Burgt A."/>
            <person name="Oekmen B."/>
            <person name="Stergiopoulos I."/>
            <person name="Abd-Elsalam K.A."/>
            <person name="Aerts A.L."/>
            <person name="Bahkali A.H."/>
            <person name="Beenen H.G."/>
            <person name="Chettri P."/>
            <person name="Cox M.P."/>
            <person name="Datema E."/>
            <person name="de Vries R.P."/>
            <person name="Dhillon B."/>
            <person name="Ganley A.R."/>
            <person name="Griffiths S.A."/>
            <person name="Guo Y."/>
            <person name="Hamelin R.C."/>
            <person name="Henrissat B."/>
            <person name="Kabir M.S."/>
            <person name="Jashni M.K."/>
            <person name="Kema G."/>
            <person name="Klaubauf S."/>
            <person name="Lapidus A."/>
            <person name="Levasseur A."/>
            <person name="Lindquist E."/>
            <person name="Mehrabi R."/>
            <person name="Ohm R.A."/>
            <person name="Owen T.J."/>
            <person name="Salamov A."/>
            <person name="Schwelm A."/>
            <person name="Schijlen E."/>
            <person name="Sun H."/>
            <person name="van den Burg H.A."/>
            <person name="van Ham R.C.H.J."/>
            <person name="Zhang S."/>
            <person name="Goodwin S.B."/>
            <person name="Grigoriev I.V."/>
            <person name="Collemare J."/>
            <person name="Bradshaw R.E."/>
        </authorList>
    </citation>
    <scope>NUCLEOTIDE SEQUENCE [LARGE SCALE GENOMIC DNA]</scope>
    <source>
        <strain evidence="10">NZE10 / CBS 128990</strain>
    </source>
</reference>
<keyword evidence="10" id="KW-1185">Reference proteome</keyword>
<protein>
    <recommendedName>
        <fullName evidence="1">Glucosidase 2 subunit beta</fullName>
    </recommendedName>
</protein>
<dbReference type="PANTHER" id="PTHR12630:SF1">
    <property type="entry name" value="GLUCOSIDASE 2 SUBUNIT BETA"/>
    <property type="match status" value="1"/>
</dbReference>
<name>N1PHQ1_DOTSN</name>
<dbReference type="Proteomes" id="UP000016933">
    <property type="component" value="Unassembled WGS sequence"/>
</dbReference>
<evidence type="ECO:0000313" key="10">
    <source>
        <dbReference type="Proteomes" id="UP000016933"/>
    </source>
</evidence>
<dbReference type="OrthoDB" id="28322at2759"/>
<evidence type="ECO:0000256" key="3">
    <source>
        <dbReference type="ARBA" id="ARBA00022824"/>
    </source>
</evidence>
<feature type="domain" description="MRH" evidence="8">
    <location>
        <begin position="431"/>
        <end position="544"/>
    </location>
</feature>
<dbReference type="eggNOG" id="KOG2397">
    <property type="taxonomic scope" value="Eukaryota"/>
</dbReference>
<accession>N1PHQ1</accession>
<evidence type="ECO:0000313" key="9">
    <source>
        <dbReference type="EMBL" id="EME41644.1"/>
    </source>
</evidence>
<dbReference type="HOGENOM" id="CLU_016834_2_1_1"/>
<keyword evidence="3" id="KW-0256">Endoplasmic reticulum</keyword>
<dbReference type="Pfam" id="PF13015">
    <property type="entry name" value="PRKCSH_1"/>
    <property type="match status" value="1"/>
</dbReference>
<dbReference type="PROSITE" id="PS51914">
    <property type="entry name" value="MRH"/>
    <property type="match status" value="1"/>
</dbReference>
<dbReference type="InterPro" id="IPR028146">
    <property type="entry name" value="PRKCSH_N"/>
</dbReference>
<dbReference type="InterPro" id="IPR044865">
    <property type="entry name" value="MRH_dom"/>
</dbReference>
<keyword evidence="2 7" id="KW-0732">Signal</keyword>
<feature type="non-terminal residue" evidence="9">
    <location>
        <position position="544"/>
    </location>
</feature>
<dbReference type="GO" id="GO:0017177">
    <property type="term" value="C:glucosidase II complex"/>
    <property type="evidence" value="ECO:0007669"/>
    <property type="project" value="TreeGrafter"/>
</dbReference>
<feature type="chain" id="PRO_5004109113" description="Glucosidase 2 subunit beta" evidence="7">
    <location>
        <begin position="20"/>
        <end position="544"/>
    </location>
</feature>
<proteinExistence type="predicted"/>
<evidence type="ECO:0000259" key="8">
    <source>
        <dbReference type="PROSITE" id="PS51914"/>
    </source>
</evidence>
<dbReference type="SUPFAM" id="SSF50911">
    <property type="entry name" value="Mannose 6-phosphate receptor domain"/>
    <property type="match status" value="1"/>
</dbReference>
<dbReference type="AlphaFoldDB" id="N1PHQ1"/>
<keyword evidence="4" id="KW-1015">Disulfide bond</keyword>
<evidence type="ECO:0000256" key="2">
    <source>
        <dbReference type="ARBA" id="ARBA00022729"/>
    </source>
</evidence>
<dbReference type="InterPro" id="IPR039794">
    <property type="entry name" value="Gtb1-like"/>
</dbReference>
<feature type="region of interest" description="Disordered" evidence="6">
    <location>
        <begin position="375"/>
        <end position="406"/>
    </location>
</feature>
<dbReference type="InterPro" id="IPR036607">
    <property type="entry name" value="PRKCSH"/>
</dbReference>
<evidence type="ECO:0000256" key="4">
    <source>
        <dbReference type="ARBA" id="ARBA00023157"/>
    </source>
</evidence>
<dbReference type="InterPro" id="IPR009011">
    <property type="entry name" value="Man6P_isomerase_rcpt-bd_dom_sf"/>
</dbReference>
<feature type="coiled-coil region" evidence="5">
    <location>
        <begin position="173"/>
        <end position="214"/>
    </location>
</feature>
<evidence type="ECO:0000256" key="7">
    <source>
        <dbReference type="SAM" id="SignalP"/>
    </source>
</evidence>
<feature type="compositionally biased region" description="Basic and acidic residues" evidence="6">
    <location>
        <begin position="384"/>
        <end position="406"/>
    </location>
</feature>
<dbReference type="Gene3D" id="2.70.130.10">
    <property type="entry name" value="Mannose-6-phosphate receptor binding domain"/>
    <property type="match status" value="1"/>
</dbReference>
<sequence>MKGAIAALVAAQYAATTAAASSAPRGVGPEFVKFYENISAFTCLSNPKIQIPASRVNDDYCDCPDGSDEPGTAACAYLSDLSPQTPATKGDGQPALPGFYCQNKGHIPSYVPFTNVNDGVCDYELCCDGSEEYQAVRGKCKNKCDEIGKEWRKHDEARQKAATNAFKKRNELVKEAARLRQSVKDRLQSLNTEIEGGEIKVKQMEQELSDIQKKEAGKIMTNSGGPGGKLGQLVELGKSRMEELRKHLISTRSDLTMKNERLQQLERILKTFHEEYNPNFNDEGVKRAVKAWEDYIASNPTGSDANAAAERDLDEITKTDEENGLNWDEYVEAEVEDETAVLYSFTSYLPASLRLWVDDQYRNFRQSLIDNGILADTGSGSAGESHKVKDARSRLESAKKDLEKQQKDIAEHREDLEKDFGPDDVFRALKGQCVEKDSGEYTYEVCFLDKTTQKPKKGGGHTNMGNFVRVEKVTVGEELPADGKGLGTGERYAMKHENGQHCWNGPNRATTVILACAEENEIWKIMEEEKCIYRMEVGTPAVCE</sequence>
<gene>
    <name evidence="9" type="ORF">DOTSEDRAFT_112811</name>
</gene>
<dbReference type="OMA" id="YENGQHC"/>
<dbReference type="STRING" id="675120.N1PHQ1"/>
<dbReference type="Pfam" id="PF12999">
    <property type="entry name" value="PRKCSH-like"/>
    <property type="match status" value="1"/>
</dbReference>
<dbReference type="GO" id="GO:0006491">
    <property type="term" value="P:N-glycan processing"/>
    <property type="evidence" value="ECO:0007669"/>
    <property type="project" value="TreeGrafter"/>
</dbReference>
<dbReference type="PANTHER" id="PTHR12630">
    <property type="entry name" value="N-LINKED OLIGOSACCHARIDE PROCESSING"/>
    <property type="match status" value="1"/>
</dbReference>
<feature type="signal peptide" evidence="7">
    <location>
        <begin position="1"/>
        <end position="19"/>
    </location>
</feature>
<keyword evidence="5" id="KW-0175">Coiled coil</keyword>
<evidence type="ECO:0000256" key="1">
    <source>
        <dbReference type="ARBA" id="ARBA00022387"/>
    </source>
</evidence>
<organism evidence="9 10">
    <name type="scientific">Dothistroma septosporum (strain NZE10 / CBS 128990)</name>
    <name type="common">Red band needle blight fungus</name>
    <name type="synonym">Mycosphaerella pini</name>
    <dbReference type="NCBI Taxonomy" id="675120"/>
    <lineage>
        <taxon>Eukaryota</taxon>
        <taxon>Fungi</taxon>
        <taxon>Dikarya</taxon>
        <taxon>Ascomycota</taxon>
        <taxon>Pezizomycotina</taxon>
        <taxon>Dothideomycetes</taxon>
        <taxon>Dothideomycetidae</taxon>
        <taxon>Mycosphaerellales</taxon>
        <taxon>Mycosphaerellaceae</taxon>
        <taxon>Dothistroma</taxon>
    </lineage>
</organism>
<dbReference type="EMBL" id="KB446542">
    <property type="protein sequence ID" value="EME41644.1"/>
    <property type="molecule type" value="Genomic_DNA"/>
</dbReference>
<reference evidence="9 10" key="2">
    <citation type="journal article" date="2012" name="PLoS Pathog.">
        <title>Diverse lifestyles and strategies of plant pathogenesis encoded in the genomes of eighteen Dothideomycetes fungi.</title>
        <authorList>
            <person name="Ohm R.A."/>
            <person name="Feau N."/>
            <person name="Henrissat B."/>
            <person name="Schoch C.L."/>
            <person name="Horwitz B.A."/>
            <person name="Barry K.W."/>
            <person name="Condon B.J."/>
            <person name="Copeland A.C."/>
            <person name="Dhillon B."/>
            <person name="Glaser F."/>
            <person name="Hesse C.N."/>
            <person name="Kosti I."/>
            <person name="LaButti K."/>
            <person name="Lindquist E.A."/>
            <person name="Lucas S."/>
            <person name="Salamov A.A."/>
            <person name="Bradshaw R.E."/>
            <person name="Ciuffetti L."/>
            <person name="Hamelin R.C."/>
            <person name="Kema G.H.J."/>
            <person name="Lawrence C."/>
            <person name="Scott J.A."/>
            <person name="Spatafora J.W."/>
            <person name="Turgeon B.G."/>
            <person name="de Wit P.J.G.M."/>
            <person name="Zhong S."/>
            <person name="Goodwin S.B."/>
            <person name="Grigoriev I.V."/>
        </authorList>
    </citation>
    <scope>NUCLEOTIDE SEQUENCE [LARGE SCALE GENOMIC DNA]</scope>
    <source>
        <strain evidence="10">NZE10 / CBS 128990</strain>
    </source>
</reference>